<evidence type="ECO:0000313" key="3">
    <source>
        <dbReference type="Proteomes" id="UP000006620"/>
    </source>
</evidence>
<dbReference type="InterPro" id="IPR025461">
    <property type="entry name" value="ABA4-like"/>
</dbReference>
<name>F8FI64_PAEMK</name>
<dbReference type="HOGENOM" id="CLU_146087_0_0_9"/>
<gene>
    <name evidence="2" type="ordered locus">KNP414_05443</name>
</gene>
<dbReference type="Proteomes" id="UP000006620">
    <property type="component" value="Chromosome"/>
</dbReference>
<dbReference type="RefSeq" id="WP_013919120.1">
    <property type="nucleotide sequence ID" value="NC_015690.1"/>
</dbReference>
<protein>
    <recommendedName>
        <fullName evidence="4">DUF4281 domain-containing protein</fullName>
    </recommendedName>
</protein>
<feature type="transmembrane region" description="Helical" evidence="1">
    <location>
        <begin position="6"/>
        <end position="25"/>
    </location>
</feature>
<dbReference type="PATRIC" id="fig|1036673.3.peg.5048"/>
<evidence type="ECO:0000313" key="2">
    <source>
        <dbReference type="EMBL" id="AEI43967.1"/>
    </source>
</evidence>
<feature type="transmembrane region" description="Helical" evidence="1">
    <location>
        <begin position="111"/>
        <end position="134"/>
    </location>
</feature>
<dbReference type="AlphaFoldDB" id="F8FI64"/>
<sequence length="143" mass="16309">MYSWLFAAAGIAFPFWLLMILLPGWRVTRFLAERQVFPLFLAVLYTAGIGAAVAHYGLGFVQDFGSEEGVLRLLAMPDFALIVWIHILCFDQAIGHWIYRDHMADRFLPLPVLSVILFCTLMFGPFGWLVYTVLRALLRPART</sequence>
<dbReference type="Pfam" id="PF14108">
    <property type="entry name" value="ABA4-like"/>
    <property type="match status" value="1"/>
</dbReference>
<feature type="transmembrane region" description="Helical" evidence="1">
    <location>
        <begin position="37"/>
        <end position="59"/>
    </location>
</feature>
<dbReference type="KEGG" id="pms:KNP414_05443"/>
<organism evidence="2 3">
    <name type="scientific">Paenibacillus mucilaginosus (strain KNP414)</name>
    <dbReference type="NCBI Taxonomy" id="1036673"/>
    <lineage>
        <taxon>Bacteria</taxon>
        <taxon>Bacillati</taxon>
        <taxon>Bacillota</taxon>
        <taxon>Bacilli</taxon>
        <taxon>Bacillales</taxon>
        <taxon>Paenibacillaceae</taxon>
        <taxon>Paenibacillus</taxon>
    </lineage>
</organism>
<dbReference type="EMBL" id="CP002869">
    <property type="protein sequence ID" value="AEI43967.1"/>
    <property type="molecule type" value="Genomic_DNA"/>
</dbReference>
<proteinExistence type="predicted"/>
<accession>F8FI64</accession>
<keyword evidence="1" id="KW-0472">Membrane</keyword>
<evidence type="ECO:0000256" key="1">
    <source>
        <dbReference type="SAM" id="Phobius"/>
    </source>
</evidence>
<keyword evidence="1" id="KW-0812">Transmembrane</keyword>
<feature type="transmembrane region" description="Helical" evidence="1">
    <location>
        <begin position="79"/>
        <end position="99"/>
    </location>
</feature>
<reference evidence="2 3" key="2">
    <citation type="journal article" date="2013" name="Genome Announc.">
        <title>Genome Sequence of Growth-Improving Paenibacillus mucilaginosus Strain KNP414.</title>
        <authorList>
            <person name="Lu J.J."/>
            <person name="Wang J.F."/>
            <person name="Hu X.F."/>
        </authorList>
    </citation>
    <scope>NUCLEOTIDE SEQUENCE [LARGE SCALE GENOMIC DNA]</scope>
    <source>
        <strain evidence="2 3">KNP414</strain>
    </source>
</reference>
<reference evidence="3" key="1">
    <citation type="submission" date="2011-06" db="EMBL/GenBank/DDBJ databases">
        <title>Complete genome sequence of Paenibacillus mucilaginosus KNP414.</title>
        <authorList>
            <person name="Wang J."/>
            <person name="Hu S."/>
            <person name="Hu X."/>
            <person name="Zhang B."/>
            <person name="Dong D."/>
            <person name="Zhang S."/>
            <person name="Zhao K."/>
            <person name="Wu D."/>
        </authorList>
    </citation>
    <scope>NUCLEOTIDE SEQUENCE [LARGE SCALE GENOMIC DNA]</scope>
    <source>
        <strain evidence="3">KNP414</strain>
    </source>
</reference>
<keyword evidence="1" id="KW-1133">Transmembrane helix</keyword>
<evidence type="ECO:0008006" key="4">
    <source>
        <dbReference type="Google" id="ProtNLM"/>
    </source>
</evidence>